<proteinExistence type="predicted"/>
<accession>A0A9E8KKK2</accession>
<reference evidence="1" key="1">
    <citation type="submission" date="2022-07" db="EMBL/GenBank/DDBJ databases">
        <title>Alkalimarinus sp. nov., isolated from gut of a Alitta virens.</title>
        <authorList>
            <person name="Yang A.I."/>
            <person name="Shin N.-R."/>
        </authorList>
    </citation>
    <scope>NUCLEOTIDE SEQUENCE</scope>
    <source>
        <strain evidence="1">FA028</strain>
    </source>
</reference>
<sequence length="153" mass="17181">MINMQIHDSFSKVTIAKSGENYELKVNKPENLGDELLKMEKEADSKYDAWNSYIGDQHKVYKAQFKSNNGPDFDPRKLQLNESEKNGINGISEATGFSRTTVHTFYALSVKSGLVNSINEFVTKMVGEPTQSYSHLKNRLTENEGAKILSTLA</sequence>
<evidence type="ECO:0000313" key="2">
    <source>
        <dbReference type="Proteomes" id="UP001164472"/>
    </source>
</evidence>
<evidence type="ECO:0000313" key="1">
    <source>
        <dbReference type="EMBL" id="UZW76251.1"/>
    </source>
</evidence>
<dbReference type="EMBL" id="CP101527">
    <property type="protein sequence ID" value="UZW76251.1"/>
    <property type="molecule type" value="Genomic_DNA"/>
</dbReference>
<organism evidence="1 2">
    <name type="scientific">Alkalimarinus sediminis</name>
    <dbReference type="NCBI Taxonomy" id="1632866"/>
    <lineage>
        <taxon>Bacteria</taxon>
        <taxon>Pseudomonadati</taxon>
        <taxon>Pseudomonadota</taxon>
        <taxon>Gammaproteobacteria</taxon>
        <taxon>Alteromonadales</taxon>
        <taxon>Alteromonadaceae</taxon>
        <taxon>Alkalimarinus</taxon>
    </lineage>
</organism>
<dbReference type="RefSeq" id="WP_251812113.1">
    <property type="nucleotide sequence ID" value="NZ_CP101527.1"/>
</dbReference>
<gene>
    <name evidence="1" type="ORF">NNL22_06625</name>
</gene>
<dbReference type="Proteomes" id="UP001164472">
    <property type="component" value="Chromosome"/>
</dbReference>
<name>A0A9E8KKK2_9ALTE</name>
<keyword evidence="2" id="KW-1185">Reference proteome</keyword>
<dbReference type="AlphaFoldDB" id="A0A9E8KKK2"/>
<dbReference type="KEGG" id="asem:NNL22_06625"/>
<protein>
    <submittedName>
        <fullName evidence="1">Uncharacterized protein</fullName>
    </submittedName>
</protein>